<dbReference type="NCBIfam" id="TIGR00005">
    <property type="entry name" value="rluA_subfam"/>
    <property type="match status" value="1"/>
</dbReference>
<dbReference type="SUPFAM" id="SSF55120">
    <property type="entry name" value="Pseudouridine synthase"/>
    <property type="match status" value="1"/>
</dbReference>
<dbReference type="Pfam" id="PF00849">
    <property type="entry name" value="PseudoU_synth_2"/>
    <property type="match status" value="1"/>
</dbReference>
<dbReference type="HOGENOM" id="CLU_016902_12_5_1"/>
<accession>T1JX68</accession>
<dbReference type="Proteomes" id="UP000015104">
    <property type="component" value="Unassembled WGS sequence"/>
</dbReference>
<dbReference type="EMBL" id="CAEY01000824">
    <property type="status" value="NOT_ANNOTATED_CDS"/>
    <property type="molecule type" value="Genomic_DNA"/>
</dbReference>
<dbReference type="EC" id="5.4.99.-" evidence="3"/>
<dbReference type="AlphaFoldDB" id="T1JX68"/>
<keyword evidence="6" id="KW-1185">Reference proteome</keyword>
<dbReference type="InterPro" id="IPR020103">
    <property type="entry name" value="PsdUridine_synth_cat_dom_sf"/>
</dbReference>
<evidence type="ECO:0000256" key="2">
    <source>
        <dbReference type="PROSITE-ProRule" id="PRU00182"/>
    </source>
</evidence>
<dbReference type="eggNOG" id="KOG1919">
    <property type="taxonomic scope" value="Eukaryota"/>
</dbReference>
<dbReference type="Gene3D" id="3.30.2350.10">
    <property type="entry name" value="Pseudouridine synthase"/>
    <property type="match status" value="1"/>
</dbReference>
<name>T1JX68_TETUR</name>
<comment type="function">
    <text evidence="3">Responsible for synthesis of pseudouridine from uracil.</text>
</comment>
<feature type="domain" description="Pseudouridine synthase RsuA/RluA-like" evidence="4">
    <location>
        <begin position="135"/>
        <end position="282"/>
    </location>
</feature>
<feature type="active site" evidence="1">
    <location>
        <position position="178"/>
    </location>
</feature>
<comment type="catalytic activity">
    <reaction evidence="3">
        <text>a uridine in RNA = a pseudouridine in RNA</text>
        <dbReference type="Rhea" id="RHEA:48348"/>
        <dbReference type="Rhea" id="RHEA-COMP:12068"/>
        <dbReference type="Rhea" id="RHEA-COMP:12069"/>
        <dbReference type="ChEBI" id="CHEBI:65314"/>
        <dbReference type="ChEBI" id="CHEBI:65315"/>
    </reaction>
</comment>
<dbReference type="InterPro" id="IPR006225">
    <property type="entry name" value="PsdUridine_synth_RluC/D"/>
</dbReference>
<evidence type="ECO:0000313" key="6">
    <source>
        <dbReference type="Proteomes" id="UP000015104"/>
    </source>
</evidence>
<protein>
    <recommendedName>
        <fullName evidence="3">Pseudouridine synthase</fullName>
        <ecNumber evidence="3">5.4.99.-</ecNumber>
    </recommendedName>
</protein>
<keyword evidence="3" id="KW-0413">Isomerase</keyword>
<sequence length="430" mass="50115">MSSSCQNKRKVIDGDNLEPTKLKKRRNIIDIDRGDSDYYFEHGLRKVYPYLFTFYAFCKGRWIGETIFDVYQREFRAIDKQKLLDRFAKGYIKVDDETVSPDYILKDNDLITGIVHRHEMPVIGLPLKIVHEDDNVLVLDKPPSLPVHSCGRFHLNSVSTILRKEHGIEQFHICHRLDRLTSGLVITTKNRFWARKVIDQITQRLVEKEYISKVEGQFPEEEITCDKPLSTLNHKVGLQVIDEANGKDALTIFKRISTDGKTSLVQCRPRTGRTHQIRVHLQYLGYPIVNDPLYNCDSFGPNKGKGGDFGEGTLDDLANRVYEKHQYLRAFDSDDYIKMEPLSKEEIEKRHEEINQLSDSVNKAVTEEWRDYMKSKPYDASKQTFHDDCDDCKAQKIDPLPSELLIYLHCVRYKGVDFDFKTELPFWARD</sequence>
<dbReference type="PROSITE" id="PS50889">
    <property type="entry name" value="S4"/>
    <property type="match status" value="1"/>
</dbReference>
<dbReference type="PANTHER" id="PTHR21600:SF40">
    <property type="entry name" value="PSEUDOURIDYLATE SYNTHASE RPUSD2"/>
    <property type="match status" value="1"/>
</dbReference>
<dbReference type="PANTHER" id="PTHR21600">
    <property type="entry name" value="MITOCHONDRIAL RNA PSEUDOURIDINE SYNTHASE"/>
    <property type="match status" value="1"/>
</dbReference>
<dbReference type="InterPro" id="IPR050188">
    <property type="entry name" value="RluA_PseudoU_synthase"/>
</dbReference>
<evidence type="ECO:0000313" key="5">
    <source>
        <dbReference type="EnsemblMetazoa" id="tetur02g10880.1"/>
    </source>
</evidence>
<comment type="similarity">
    <text evidence="3">Belongs to the pseudouridine synthase RluA family.</text>
</comment>
<dbReference type="GO" id="GO:0003723">
    <property type="term" value="F:RNA binding"/>
    <property type="evidence" value="ECO:0007669"/>
    <property type="project" value="UniProtKB-KW"/>
</dbReference>
<evidence type="ECO:0000259" key="4">
    <source>
        <dbReference type="Pfam" id="PF00849"/>
    </source>
</evidence>
<keyword evidence="2" id="KW-0694">RNA-binding</keyword>
<dbReference type="GO" id="GO:0009982">
    <property type="term" value="F:pseudouridine synthase activity"/>
    <property type="evidence" value="ECO:0007669"/>
    <property type="project" value="InterPro"/>
</dbReference>
<organism evidence="5 6">
    <name type="scientific">Tetranychus urticae</name>
    <name type="common">Two-spotted spider mite</name>
    <dbReference type="NCBI Taxonomy" id="32264"/>
    <lineage>
        <taxon>Eukaryota</taxon>
        <taxon>Metazoa</taxon>
        <taxon>Ecdysozoa</taxon>
        <taxon>Arthropoda</taxon>
        <taxon>Chelicerata</taxon>
        <taxon>Arachnida</taxon>
        <taxon>Acari</taxon>
        <taxon>Acariformes</taxon>
        <taxon>Trombidiformes</taxon>
        <taxon>Prostigmata</taxon>
        <taxon>Eleutherengona</taxon>
        <taxon>Raphignathae</taxon>
        <taxon>Tetranychoidea</taxon>
        <taxon>Tetranychidae</taxon>
        <taxon>Tetranychus</taxon>
    </lineage>
</organism>
<dbReference type="InterPro" id="IPR006145">
    <property type="entry name" value="PsdUridine_synth_RsuA/RluA"/>
</dbReference>
<dbReference type="GO" id="GO:0000455">
    <property type="term" value="P:enzyme-directed rRNA pseudouridine synthesis"/>
    <property type="evidence" value="ECO:0007669"/>
    <property type="project" value="TreeGrafter"/>
</dbReference>
<proteinExistence type="inferred from homology"/>
<dbReference type="EnsemblMetazoa" id="tetur02g10880.1">
    <property type="protein sequence ID" value="tetur02g10880.1"/>
    <property type="gene ID" value="tetur02g10880"/>
</dbReference>
<evidence type="ECO:0000256" key="3">
    <source>
        <dbReference type="RuleBase" id="RU362028"/>
    </source>
</evidence>
<dbReference type="STRING" id="32264.T1JX68"/>
<reference evidence="6" key="1">
    <citation type="submission" date="2011-08" db="EMBL/GenBank/DDBJ databases">
        <authorList>
            <person name="Rombauts S."/>
        </authorList>
    </citation>
    <scope>NUCLEOTIDE SEQUENCE</scope>
    <source>
        <strain evidence="6">London</strain>
    </source>
</reference>
<evidence type="ECO:0000256" key="1">
    <source>
        <dbReference type="PIRSR" id="PIRSR606225-1"/>
    </source>
</evidence>
<dbReference type="CDD" id="cd02557">
    <property type="entry name" value="PseudoU_synth_ScRIB2"/>
    <property type="match status" value="1"/>
</dbReference>
<reference evidence="5" key="2">
    <citation type="submission" date="2015-06" db="UniProtKB">
        <authorList>
            <consortium name="EnsemblMetazoa"/>
        </authorList>
    </citation>
    <scope>IDENTIFICATION</scope>
</reference>